<accession>A0AAV3Z0Z3</accession>
<comment type="caution">
    <text evidence="2">The sequence shown here is derived from an EMBL/GenBank/DDBJ whole genome shotgun (WGS) entry which is preliminary data.</text>
</comment>
<evidence type="ECO:0000313" key="3">
    <source>
        <dbReference type="Proteomes" id="UP000735302"/>
    </source>
</evidence>
<evidence type="ECO:0000256" key="1">
    <source>
        <dbReference type="SAM" id="MobiDB-lite"/>
    </source>
</evidence>
<evidence type="ECO:0000313" key="2">
    <source>
        <dbReference type="EMBL" id="GFN92990.1"/>
    </source>
</evidence>
<feature type="compositionally biased region" description="Gly residues" evidence="1">
    <location>
        <begin position="22"/>
        <end position="40"/>
    </location>
</feature>
<gene>
    <name evidence="2" type="ORF">PoB_001949600</name>
</gene>
<dbReference type="EMBL" id="BLXT01002310">
    <property type="protein sequence ID" value="GFN92990.1"/>
    <property type="molecule type" value="Genomic_DNA"/>
</dbReference>
<organism evidence="2 3">
    <name type="scientific">Plakobranchus ocellatus</name>
    <dbReference type="NCBI Taxonomy" id="259542"/>
    <lineage>
        <taxon>Eukaryota</taxon>
        <taxon>Metazoa</taxon>
        <taxon>Spiralia</taxon>
        <taxon>Lophotrochozoa</taxon>
        <taxon>Mollusca</taxon>
        <taxon>Gastropoda</taxon>
        <taxon>Heterobranchia</taxon>
        <taxon>Euthyneura</taxon>
        <taxon>Panpulmonata</taxon>
        <taxon>Sacoglossa</taxon>
        <taxon>Placobranchoidea</taxon>
        <taxon>Plakobranchidae</taxon>
        <taxon>Plakobranchus</taxon>
    </lineage>
</organism>
<dbReference type="AlphaFoldDB" id="A0AAV3Z0Z3"/>
<reference evidence="2 3" key="1">
    <citation type="journal article" date="2021" name="Elife">
        <title>Chloroplast acquisition without the gene transfer in kleptoplastic sea slugs, Plakobranchus ocellatus.</title>
        <authorList>
            <person name="Maeda T."/>
            <person name="Takahashi S."/>
            <person name="Yoshida T."/>
            <person name="Shimamura S."/>
            <person name="Takaki Y."/>
            <person name="Nagai Y."/>
            <person name="Toyoda A."/>
            <person name="Suzuki Y."/>
            <person name="Arimoto A."/>
            <person name="Ishii H."/>
            <person name="Satoh N."/>
            <person name="Nishiyama T."/>
            <person name="Hasebe M."/>
            <person name="Maruyama T."/>
            <person name="Minagawa J."/>
            <person name="Obokata J."/>
            <person name="Shigenobu S."/>
        </authorList>
    </citation>
    <scope>NUCLEOTIDE SEQUENCE [LARGE SCALE GENOMIC DNA]</scope>
</reference>
<name>A0AAV3Z0Z3_9GAST</name>
<dbReference type="Proteomes" id="UP000735302">
    <property type="component" value="Unassembled WGS sequence"/>
</dbReference>
<proteinExistence type="predicted"/>
<feature type="compositionally biased region" description="Low complexity" evidence="1">
    <location>
        <begin position="1"/>
        <end position="21"/>
    </location>
</feature>
<sequence length="87" mass="8896">MDGSGWMDSGSDSGNDSYRNGTGDGAGNSCGSGDSGGGNNGNVNCHMKRLLSLLEMVNSVKTPSTDIRLQPTAILTSAGPKDQFVVE</sequence>
<keyword evidence="3" id="KW-1185">Reference proteome</keyword>
<protein>
    <submittedName>
        <fullName evidence="2">Uncharacterized protein</fullName>
    </submittedName>
</protein>
<feature type="region of interest" description="Disordered" evidence="1">
    <location>
        <begin position="1"/>
        <end position="42"/>
    </location>
</feature>